<keyword evidence="4" id="KW-1185">Reference proteome</keyword>
<protein>
    <submittedName>
        <fullName evidence="2">Uncharacterized protein</fullName>
    </submittedName>
</protein>
<dbReference type="AlphaFoldDB" id="A0AAD7P1Q2"/>
<dbReference type="Proteomes" id="UP001215280">
    <property type="component" value="Unassembled WGS sequence"/>
</dbReference>
<evidence type="ECO:0000313" key="4">
    <source>
        <dbReference type="Proteomes" id="UP001215280"/>
    </source>
</evidence>
<comment type="caution">
    <text evidence="2">The sequence shown here is derived from an EMBL/GenBank/DDBJ whole genome shotgun (WGS) entry which is preliminary data.</text>
</comment>
<sequence length="172" mass="19710">MASQSEIDDPTEENSSSKFSAAHNTVPFRPDVQSLGHSWAELNNNFICPGSPRGLNNGPFCLCISVKTGIFLHSLHSGTPDASLLPVPQTNYHGWSQPRLNIWRMNFEGHWSHPLNIRSKWYSISTEGQQHEGYPNFQWEHREREVTAMEVLPIEHRGCRKMPRALLPRRRV</sequence>
<evidence type="ECO:0000256" key="1">
    <source>
        <dbReference type="SAM" id="MobiDB-lite"/>
    </source>
</evidence>
<organism evidence="2 4">
    <name type="scientific">Mycena maculata</name>
    <dbReference type="NCBI Taxonomy" id="230809"/>
    <lineage>
        <taxon>Eukaryota</taxon>
        <taxon>Fungi</taxon>
        <taxon>Dikarya</taxon>
        <taxon>Basidiomycota</taxon>
        <taxon>Agaricomycotina</taxon>
        <taxon>Agaricomycetes</taxon>
        <taxon>Agaricomycetidae</taxon>
        <taxon>Agaricales</taxon>
        <taxon>Marasmiineae</taxon>
        <taxon>Mycenaceae</taxon>
        <taxon>Mycena</taxon>
    </lineage>
</organism>
<proteinExistence type="predicted"/>
<reference evidence="2" key="1">
    <citation type="submission" date="2023-03" db="EMBL/GenBank/DDBJ databases">
        <title>Massive genome expansion in bonnet fungi (Mycena s.s.) driven by repeated elements and novel gene families across ecological guilds.</title>
        <authorList>
            <consortium name="Lawrence Berkeley National Laboratory"/>
            <person name="Harder C.B."/>
            <person name="Miyauchi S."/>
            <person name="Viragh M."/>
            <person name="Kuo A."/>
            <person name="Thoen E."/>
            <person name="Andreopoulos B."/>
            <person name="Lu D."/>
            <person name="Skrede I."/>
            <person name="Drula E."/>
            <person name="Henrissat B."/>
            <person name="Morin E."/>
            <person name="Kohler A."/>
            <person name="Barry K."/>
            <person name="LaButti K."/>
            <person name="Morin E."/>
            <person name="Salamov A."/>
            <person name="Lipzen A."/>
            <person name="Mereny Z."/>
            <person name="Hegedus B."/>
            <person name="Baldrian P."/>
            <person name="Stursova M."/>
            <person name="Weitz H."/>
            <person name="Taylor A."/>
            <person name="Grigoriev I.V."/>
            <person name="Nagy L.G."/>
            <person name="Martin F."/>
            <person name="Kauserud H."/>
        </authorList>
    </citation>
    <scope>NUCLEOTIDE SEQUENCE</scope>
    <source>
        <strain evidence="2">CBHHK188m</strain>
    </source>
</reference>
<accession>A0AAD7P1Q2</accession>
<feature type="region of interest" description="Disordered" evidence="1">
    <location>
        <begin position="1"/>
        <end position="20"/>
    </location>
</feature>
<dbReference type="EMBL" id="JARJLG010000002">
    <property type="protein sequence ID" value="KAJ7783933.1"/>
    <property type="molecule type" value="Genomic_DNA"/>
</dbReference>
<evidence type="ECO:0000313" key="3">
    <source>
        <dbReference type="EMBL" id="KAJ7783934.1"/>
    </source>
</evidence>
<feature type="compositionally biased region" description="Acidic residues" evidence="1">
    <location>
        <begin position="1"/>
        <end position="12"/>
    </location>
</feature>
<evidence type="ECO:0000313" key="2">
    <source>
        <dbReference type="EMBL" id="KAJ7783933.1"/>
    </source>
</evidence>
<gene>
    <name evidence="2" type="ORF">DFH07DRAFT_764302</name>
    <name evidence="3" type="ORF">DFH07DRAFT_764303</name>
</gene>
<name>A0AAD7P1Q2_9AGAR</name>
<dbReference type="EMBL" id="JARJLG010000002">
    <property type="protein sequence ID" value="KAJ7783934.1"/>
    <property type="molecule type" value="Genomic_DNA"/>
</dbReference>